<keyword evidence="4" id="KW-1185">Reference proteome</keyword>
<name>A0A8S3VL26_MYTED</name>
<evidence type="ECO:0000256" key="2">
    <source>
        <dbReference type="SAM" id="MobiDB-lite"/>
    </source>
</evidence>
<dbReference type="Proteomes" id="UP000683360">
    <property type="component" value="Unassembled WGS sequence"/>
</dbReference>
<evidence type="ECO:0000313" key="4">
    <source>
        <dbReference type="Proteomes" id="UP000683360"/>
    </source>
</evidence>
<dbReference type="AlphaFoldDB" id="A0A8S3VL26"/>
<sequence>MALQGEIKKLKEMLQQYTSGTIKMEPSTSGMTQEGDNTSYVSDSEWKERFIQAMLLRENCAQEKIKRSEQVKQHPMVPKYSMKIKALKSQLKHERTQNDNTNRSKADFLMELDGKYKELTQYKKIFTPAQTPKEENVATATVEKYKNQVNNLQEEVAKLKQQLTENAAENNS</sequence>
<feature type="coiled-coil region" evidence="1">
    <location>
        <begin position="135"/>
        <end position="169"/>
    </location>
</feature>
<evidence type="ECO:0000256" key="1">
    <source>
        <dbReference type="SAM" id="Coils"/>
    </source>
</evidence>
<accession>A0A8S3VL26</accession>
<dbReference type="EMBL" id="CAJPWZ010003240">
    <property type="protein sequence ID" value="CAG2254341.1"/>
    <property type="molecule type" value="Genomic_DNA"/>
</dbReference>
<reference evidence="3" key="1">
    <citation type="submission" date="2021-03" db="EMBL/GenBank/DDBJ databases">
        <authorList>
            <person name="Bekaert M."/>
        </authorList>
    </citation>
    <scope>NUCLEOTIDE SEQUENCE</scope>
</reference>
<organism evidence="3 4">
    <name type="scientific">Mytilus edulis</name>
    <name type="common">Blue mussel</name>
    <dbReference type="NCBI Taxonomy" id="6550"/>
    <lineage>
        <taxon>Eukaryota</taxon>
        <taxon>Metazoa</taxon>
        <taxon>Spiralia</taxon>
        <taxon>Lophotrochozoa</taxon>
        <taxon>Mollusca</taxon>
        <taxon>Bivalvia</taxon>
        <taxon>Autobranchia</taxon>
        <taxon>Pteriomorphia</taxon>
        <taxon>Mytilida</taxon>
        <taxon>Mytiloidea</taxon>
        <taxon>Mytilidae</taxon>
        <taxon>Mytilinae</taxon>
        <taxon>Mytilus</taxon>
    </lineage>
</organism>
<gene>
    <name evidence="3" type="ORF">MEDL_65827</name>
</gene>
<comment type="caution">
    <text evidence="3">The sequence shown here is derived from an EMBL/GenBank/DDBJ whole genome shotgun (WGS) entry which is preliminary data.</text>
</comment>
<proteinExistence type="predicted"/>
<feature type="region of interest" description="Disordered" evidence="2">
    <location>
        <begin position="20"/>
        <end position="40"/>
    </location>
</feature>
<evidence type="ECO:0000313" key="3">
    <source>
        <dbReference type="EMBL" id="CAG2254341.1"/>
    </source>
</evidence>
<keyword evidence="1" id="KW-0175">Coiled coil</keyword>
<protein>
    <submittedName>
        <fullName evidence="3">KIF15</fullName>
    </submittedName>
</protein>